<dbReference type="EMBL" id="QGKY02000246">
    <property type="protein sequence ID" value="KAF2587281.1"/>
    <property type="molecule type" value="Genomic_DNA"/>
</dbReference>
<feature type="region of interest" description="Disordered" evidence="1">
    <location>
        <begin position="59"/>
        <end position="199"/>
    </location>
</feature>
<gene>
    <name evidence="2" type="ORF">F2Q70_00036772</name>
</gene>
<reference evidence="2" key="1">
    <citation type="submission" date="2019-12" db="EMBL/GenBank/DDBJ databases">
        <title>Genome sequencing and annotation of Brassica cretica.</title>
        <authorList>
            <person name="Studholme D.J."/>
            <person name="Sarris P.F."/>
        </authorList>
    </citation>
    <scope>NUCLEOTIDE SEQUENCE</scope>
    <source>
        <strain evidence="2">PFS-102/07</strain>
        <tissue evidence="2">Leaf</tissue>
    </source>
</reference>
<evidence type="ECO:0000256" key="1">
    <source>
        <dbReference type="SAM" id="MobiDB-lite"/>
    </source>
</evidence>
<comment type="caution">
    <text evidence="2">The sequence shown here is derived from an EMBL/GenBank/DDBJ whole genome shotgun (WGS) entry which is preliminary data.</text>
</comment>
<protein>
    <submittedName>
        <fullName evidence="2">Uncharacterized protein</fullName>
    </submittedName>
</protein>
<proteinExistence type="predicted"/>
<accession>A0A8S9JZ89</accession>
<organism evidence="2">
    <name type="scientific">Brassica cretica</name>
    <name type="common">Mustard</name>
    <dbReference type="NCBI Taxonomy" id="69181"/>
    <lineage>
        <taxon>Eukaryota</taxon>
        <taxon>Viridiplantae</taxon>
        <taxon>Streptophyta</taxon>
        <taxon>Embryophyta</taxon>
        <taxon>Tracheophyta</taxon>
        <taxon>Spermatophyta</taxon>
        <taxon>Magnoliopsida</taxon>
        <taxon>eudicotyledons</taxon>
        <taxon>Gunneridae</taxon>
        <taxon>Pentapetalae</taxon>
        <taxon>rosids</taxon>
        <taxon>malvids</taxon>
        <taxon>Brassicales</taxon>
        <taxon>Brassicaceae</taxon>
        <taxon>Brassiceae</taxon>
        <taxon>Brassica</taxon>
    </lineage>
</organism>
<dbReference type="AlphaFoldDB" id="A0A8S9JZ89"/>
<sequence>MFDIHNHGEEISADTYAPVMRHQFNLESIGDRLQKIEDATTIMKDKRRRREVAMRDFTGNGVGKKTRRGISKSQARRASPVNNEQPHVTIQVYRPIEKPPQAVPSDQRTLVVGGTSGSSQQPENMKSVGYISRTPETCSDADHDSSDTNSSDSDMEDVYRPIEKPPQAVPSDQRTLVVGGTSGSSQQLENMKSIWRTVK</sequence>
<evidence type="ECO:0000313" key="2">
    <source>
        <dbReference type="EMBL" id="KAF2587281.1"/>
    </source>
</evidence>
<name>A0A8S9JZ89_BRACR</name>